<dbReference type="EMBL" id="JEMT01030161">
    <property type="protein sequence ID" value="EXX50186.1"/>
    <property type="molecule type" value="Genomic_DNA"/>
</dbReference>
<keyword evidence="4" id="KW-1185">Reference proteome</keyword>
<accession>A0A015JSU7</accession>
<dbReference type="OrthoDB" id="10369100at2759"/>
<sequence>MNTKHKYCSYCNRPFIEKLWCKKCDPYKIIEGWTSGNPDIDKFIKDTMYTRKYGSWLEWIPFDRFTNIKQIGKGGFSKIYSATWIDGKANYKYEYGNWIKSNPKQIKVALKRLNGSHEMSTEYLNELKIHWDVCLEENFCLEFYGLTKDPVTKEFMMIIEFASRGSLRSILLNEFNKILWGGKIRILGHLILGLNNLHKLGYSHKNLHSGNVLICNNGCYGYTNGYISDFGLTGPANKQKPDNKIYGVLPYIAPEILYGKPYTLSSDIYSFGIVMTELSSGKPPFYDRKYDINLALDICNGLKPEFGKGTPEFYKKLAYSCMNPNPRQRPKADELIKILIFWYHSINGQIFGYKGKEVESIFKEADKEIPNIPISYGRNSISTHISQIFSFNDLPNAINSSNVSSYFEENMNNKVYCKDTPNNKHEVCPYCNKTITEELWCNECDPHYMIDGWTSEVLDVDKFIKDTMYNVRNYNYCFLEWVPFERFINIKQIGEGGFSKVYSAIWMDGKLGWKPTEVALKKLSGSQNISIEYLNELKIYWNICLNHKAYLLTFYGMTKDPKTRKFMIIMEFANKGNLRNILHNFKNFLWKDKIYWLLNVAIDLENIHGLGYLHKDLHSGNILQKDKSSYISDFGLSGPANEHKLNDKVYGVLPYIAPEVLNNEPYTPSSDIYSFGVIMAELSSGKPPFYDKKHNYNLALDICNGLRPEFGKRTPEIYRKLAYKCMDANLKHRPKADELRKIFSYWNDLMSDYDHSGREIKAIFEEADREIPNISTSYEKDPDAIHSEIR</sequence>
<reference evidence="3 4" key="1">
    <citation type="submission" date="2014-02" db="EMBL/GenBank/DDBJ databases">
        <title>Single nucleus genome sequencing reveals high similarity among nuclei of an endomycorrhizal fungus.</title>
        <authorList>
            <person name="Lin K."/>
            <person name="Geurts R."/>
            <person name="Zhang Z."/>
            <person name="Limpens E."/>
            <person name="Saunders D.G."/>
            <person name="Mu D."/>
            <person name="Pang E."/>
            <person name="Cao H."/>
            <person name="Cha H."/>
            <person name="Lin T."/>
            <person name="Zhou Q."/>
            <person name="Shang Y."/>
            <person name="Li Y."/>
            <person name="Ivanov S."/>
            <person name="Sharma T."/>
            <person name="Velzen R.V."/>
            <person name="Ruijter N.D."/>
            <person name="Aanen D.K."/>
            <person name="Win J."/>
            <person name="Kamoun S."/>
            <person name="Bisseling T."/>
            <person name="Huang S."/>
        </authorList>
    </citation>
    <scope>NUCLEOTIDE SEQUENCE [LARGE SCALE GENOMIC DNA]</scope>
    <source>
        <strain evidence="4">DAOM197198w</strain>
    </source>
</reference>
<dbReference type="SUPFAM" id="SSF56112">
    <property type="entry name" value="Protein kinase-like (PK-like)"/>
    <property type="match status" value="2"/>
</dbReference>
<dbReference type="InterPro" id="IPR017441">
    <property type="entry name" value="Protein_kinase_ATP_BS"/>
</dbReference>
<feature type="binding site" evidence="1">
    <location>
        <position position="521"/>
    </location>
    <ligand>
        <name>ATP</name>
        <dbReference type="ChEBI" id="CHEBI:30616"/>
    </ligand>
</feature>
<keyword evidence="1" id="KW-0067">ATP-binding</keyword>
<proteinExistence type="predicted"/>
<dbReference type="AlphaFoldDB" id="A0A015JSU7"/>
<protein>
    <submittedName>
        <fullName evidence="3">Cdc15p</fullName>
    </submittedName>
</protein>
<evidence type="ECO:0000256" key="1">
    <source>
        <dbReference type="PROSITE-ProRule" id="PRU10141"/>
    </source>
</evidence>
<name>A0A015JSU7_RHIIW</name>
<dbReference type="Gene3D" id="1.10.510.10">
    <property type="entry name" value="Transferase(Phosphotransferase) domain 1"/>
    <property type="match status" value="2"/>
</dbReference>
<dbReference type="PROSITE" id="PS00107">
    <property type="entry name" value="PROTEIN_KINASE_ATP"/>
    <property type="match status" value="1"/>
</dbReference>
<dbReference type="InterPro" id="IPR011009">
    <property type="entry name" value="Kinase-like_dom_sf"/>
</dbReference>
<dbReference type="InterPro" id="IPR000719">
    <property type="entry name" value="Prot_kinase_dom"/>
</dbReference>
<dbReference type="InterPro" id="IPR001245">
    <property type="entry name" value="Ser-Thr/Tyr_kinase_cat_dom"/>
</dbReference>
<evidence type="ECO:0000313" key="4">
    <source>
        <dbReference type="Proteomes" id="UP000022910"/>
    </source>
</evidence>
<comment type="caution">
    <text evidence="3">The sequence shown here is derived from an EMBL/GenBank/DDBJ whole genome shotgun (WGS) entry which is preliminary data.</text>
</comment>
<dbReference type="InterPro" id="IPR051681">
    <property type="entry name" value="Ser/Thr_Kinases-Pseudokinases"/>
</dbReference>
<gene>
    <name evidence="3" type="ORF">RirG_273410</name>
</gene>
<feature type="domain" description="Protein kinase" evidence="2">
    <location>
        <begin position="487"/>
        <end position="750"/>
    </location>
</feature>
<dbReference type="GO" id="GO:0004674">
    <property type="term" value="F:protein serine/threonine kinase activity"/>
    <property type="evidence" value="ECO:0007669"/>
    <property type="project" value="TreeGrafter"/>
</dbReference>
<organism evidence="3 4">
    <name type="scientific">Rhizophagus irregularis (strain DAOM 197198w)</name>
    <name type="common">Glomus intraradices</name>
    <dbReference type="NCBI Taxonomy" id="1432141"/>
    <lineage>
        <taxon>Eukaryota</taxon>
        <taxon>Fungi</taxon>
        <taxon>Fungi incertae sedis</taxon>
        <taxon>Mucoromycota</taxon>
        <taxon>Glomeromycotina</taxon>
        <taxon>Glomeromycetes</taxon>
        <taxon>Glomerales</taxon>
        <taxon>Glomeraceae</taxon>
        <taxon>Rhizophagus</taxon>
    </lineage>
</organism>
<dbReference type="PANTHER" id="PTHR44329">
    <property type="entry name" value="SERINE/THREONINE-PROTEIN KINASE TNNI3K-RELATED"/>
    <property type="match status" value="1"/>
</dbReference>
<dbReference type="Pfam" id="PF07714">
    <property type="entry name" value="PK_Tyr_Ser-Thr"/>
    <property type="match status" value="2"/>
</dbReference>
<dbReference type="PANTHER" id="PTHR44329:SF289">
    <property type="entry name" value="SERINE_THREONINE-PROTEIN KINASE VIK"/>
    <property type="match status" value="1"/>
</dbReference>
<dbReference type="GO" id="GO:0005524">
    <property type="term" value="F:ATP binding"/>
    <property type="evidence" value="ECO:0007669"/>
    <property type="project" value="UniProtKB-UniRule"/>
</dbReference>
<dbReference type="HOGENOM" id="CLU_014336_0_0_1"/>
<evidence type="ECO:0000313" key="3">
    <source>
        <dbReference type="EMBL" id="EXX50186.1"/>
    </source>
</evidence>
<evidence type="ECO:0000259" key="2">
    <source>
        <dbReference type="PROSITE" id="PS50011"/>
    </source>
</evidence>
<feature type="domain" description="Protein kinase" evidence="2">
    <location>
        <begin position="65"/>
        <end position="342"/>
    </location>
</feature>
<keyword evidence="1" id="KW-0547">Nucleotide-binding</keyword>
<dbReference type="Proteomes" id="UP000022910">
    <property type="component" value="Unassembled WGS sequence"/>
</dbReference>
<dbReference type="PROSITE" id="PS50011">
    <property type="entry name" value="PROTEIN_KINASE_DOM"/>
    <property type="match status" value="2"/>
</dbReference>